<name>C5E7T6_BIFLI</name>
<accession>C5E7T6</accession>
<dbReference type="EMBL" id="DS990238">
    <property type="protein sequence ID" value="EEQ54080.1"/>
    <property type="molecule type" value="Genomic_DNA"/>
</dbReference>
<dbReference type="Proteomes" id="UP000005084">
    <property type="component" value="Unassembled WGS sequence"/>
</dbReference>
<protein>
    <recommendedName>
        <fullName evidence="2">DUF342 domain-containing protein</fullName>
    </recommendedName>
</protein>
<gene>
    <name evidence="1" type="ORF">BLIG_00029</name>
</gene>
<dbReference type="AlphaFoldDB" id="C5E7T6"/>
<evidence type="ECO:0008006" key="2">
    <source>
        <dbReference type="Google" id="ProtNLM"/>
    </source>
</evidence>
<evidence type="ECO:0000313" key="1">
    <source>
        <dbReference type="EMBL" id="EEQ54080.1"/>
    </source>
</evidence>
<reference evidence="1" key="1">
    <citation type="submission" date="2008-08" db="EMBL/GenBank/DDBJ databases">
        <title>Annotation of Bifidobacterium longum subsp. infantis CCUG 52486.</title>
        <authorList>
            <consortium name="The Broad Institute Genome Sequencing Platform"/>
            <person name="Gougoulias C."/>
            <person name="Tuohy K.M."/>
            <person name="Gibson G.R."/>
            <person name="Ward D."/>
            <person name="Mehta T."/>
            <person name="Young S."/>
            <person name="Jaffe D."/>
            <person name="Gnerre S."/>
            <person name="Berlin A."/>
            <person name="Heiman D."/>
            <person name="Hepburn T."/>
            <person name="Shea T."/>
            <person name="Sykes S."/>
            <person name="Alvarado L."/>
            <person name="Kodira C."/>
            <person name="Borodovsky M."/>
            <person name="Lander E."/>
            <person name="Galagan J."/>
            <person name="Nusbaum C."/>
            <person name="Birren B."/>
        </authorList>
    </citation>
    <scope>NUCLEOTIDE SEQUENCE [LARGE SCALE GENOMIC DNA]</scope>
    <source>
        <strain evidence="1">CCUG 52486</strain>
    </source>
</reference>
<dbReference type="HOGENOM" id="CLU_1233063_0_0_11"/>
<proteinExistence type="predicted"/>
<sequence>MYVHINKGSFIIMGKHTQNCTLIGKGVYGTIGVDQRSRLADGAHFHTMIVTSTLEASVIEGDKLVIKSGIVRCDGDIRVSSISGSGDIEVGGDIICDEITFTGKLRCNGDIVCSGNLSVNGSLGTRHISGQTVRLNGVLKGHDVNSRALEVHPLRSTMFSRFDMDGYEDGSTVRHITAVTVEANHLQCRTLTADSAMLRNGSAVESATCATALGIDRTSSVLLVNGDCQRIHLKTA</sequence>
<organism evidence="1">
    <name type="scientific">Bifidobacterium longum subsp. infantis CCUG 52486</name>
    <dbReference type="NCBI Taxonomy" id="537937"/>
    <lineage>
        <taxon>Bacteria</taxon>
        <taxon>Bacillati</taxon>
        <taxon>Actinomycetota</taxon>
        <taxon>Actinomycetes</taxon>
        <taxon>Bifidobacteriales</taxon>
        <taxon>Bifidobacteriaceae</taxon>
        <taxon>Bifidobacterium</taxon>
    </lineage>
</organism>